<dbReference type="OrthoDB" id="1906346at2759"/>
<keyword evidence="1" id="KW-0812">Transmembrane</keyword>
<accession>A0A8T2VL53</accession>
<dbReference type="EMBL" id="CM035407">
    <property type="protein sequence ID" value="KAH7445189.1"/>
    <property type="molecule type" value="Genomic_DNA"/>
</dbReference>
<reference evidence="2" key="1">
    <citation type="submission" date="2021-08" db="EMBL/GenBank/DDBJ databases">
        <title>WGS assembly of Ceratopteris richardii.</title>
        <authorList>
            <person name="Marchant D.B."/>
            <person name="Chen G."/>
            <person name="Jenkins J."/>
            <person name="Shu S."/>
            <person name="Leebens-Mack J."/>
            <person name="Grimwood J."/>
            <person name="Schmutz J."/>
            <person name="Soltis P."/>
            <person name="Soltis D."/>
            <person name="Chen Z.-H."/>
        </authorList>
    </citation>
    <scope>NUCLEOTIDE SEQUENCE</scope>
    <source>
        <strain evidence="2">Whitten #5841</strain>
        <tissue evidence="2">Leaf</tissue>
    </source>
</reference>
<evidence type="ECO:0000313" key="2">
    <source>
        <dbReference type="EMBL" id="KAH7445189.1"/>
    </source>
</evidence>
<gene>
    <name evidence="2" type="ORF">KP509_02G112000</name>
</gene>
<keyword evidence="1" id="KW-1133">Transmembrane helix</keyword>
<name>A0A8T2VL53_CERRI</name>
<evidence type="ECO:0000256" key="1">
    <source>
        <dbReference type="SAM" id="Phobius"/>
    </source>
</evidence>
<dbReference type="Proteomes" id="UP000825935">
    <property type="component" value="Chromosome 2"/>
</dbReference>
<comment type="caution">
    <text evidence="2">The sequence shown here is derived from an EMBL/GenBank/DDBJ whole genome shotgun (WGS) entry which is preliminary data.</text>
</comment>
<protein>
    <submittedName>
        <fullName evidence="2">Uncharacterized protein</fullName>
    </submittedName>
</protein>
<keyword evidence="1" id="KW-0472">Membrane</keyword>
<sequence>MNRDGGRDNDAVQPGTSFTYLTYLFLFSFVCIVILPHVFPFVGYLIPTKEKGTVKQQRVQSEDITRTYSPDATYRSSFPSTQYMYDSKNAEIEMSIMNLHRTIQIERERTSQLENELRILHLSEMYLKERVQRLEERDLHHRRSLSAGSVPIEHLMERTMNIQSKQENAGDFLQDLLKMLQVERDKVSSLMTEVKILRATESHLVDRVRNLEEKFNDFLSKSRQSENFINDYEKRKHNEF</sequence>
<proteinExistence type="predicted"/>
<evidence type="ECO:0000313" key="3">
    <source>
        <dbReference type="Proteomes" id="UP000825935"/>
    </source>
</evidence>
<dbReference type="AlphaFoldDB" id="A0A8T2VL53"/>
<keyword evidence="3" id="KW-1185">Reference proteome</keyword>
<organism evidence="2 3">
    <name type="scientific">Ceratopteris richardii</name>
    <name type="common">Triangle waterfern</name>
    <dbReference type="NCBI Taxonomy" id="49495"/>
    <lineage>
        <taxon>Eukaryota</taxon>
        <taxon>Viridiplantae</taxon>
        <taxon>Streptophyta</taxon>
        <taxon>Embryophyta</taxon>
        <taxon>Tracheophyta</taxon>
        <taxon>Polypodiopsida</taxon>
        <taxon>Polypodiidae</taxon>
        <taxon>Polypodiales</taxon>
        <taxon>Pteridineae</taxon>
        <taxon>Pteridaceae</taxon>
        <taxon>Parkerioideae</taxon>
        <taxon>Ceratopteris</taxon>
    </lineage>
</organism>
<feature type="transmembrane region" description="Helical" evidence="1">
    <location>
        <begin position="20"/>
        <end position="46"/>
    </location>
</feature>